<keyword evidence="3" id="KW-1185">Reference proteome</keyword>
<sequence>MKVYQHTEPWTAQKFREEKKISVKHSICKSAVEHFKHFVVKYPHQHIKMAECVFCKESCDNGQETVILREKGSESINRASEQQGSTIRTQKGQRVHTECRRVFTHPHTIARAQEKPTEDLSSPCVLRSETPTFRFGEDCLFCGKPAPYNEKKRGGMDVYPVRSTSFQESVLNSCAKRKDEWSTSVASRIAYAQDLVAADAVYHQSCNVNFRTGKQLPQHHSSISEPGSAAKKQKLGRPKESERYEAFLLVARYLEENDDEQITIGDLIEKMETVLLGSKVTAYGFTHMKNKLLQHFGDSIIITELNGKPNVVTFKRTAASILQDFYNEQKKEDPEMEKIRMINAVANLIKSDIKAIDSSNDVYPSREEMSVESSLQFIPQSLLTLLQGLFVGTNTALKIASIGQSIMQATRPRIILAPLQFGLAVEMHHHFASRFIVDSLYKHGFSCSYSEVQKFEKSAALTKGKELPEPEGGRFIQYICDNVDHNVRTLDGFGTFHGMGIISTSTPGKLQEKPVPRVTVTADEIVKVGRINIKTFKSQHTGRCPLTYKELQAMEVHDPTYHVDLLWEAALVTGRSRPAWSGMMQSVHRGNYPGKSAVQFLPMIDMDPTDMTCIFSTLTYVCDQARAYNVTPVITFDQPLWWKATMIIESEPTNSILKSIVLRLGGLHMQMSFLGSIGHIMAGSGLQEVLEVVYAGNAVKHMLSGKAISRAVRGHLLVDAALRTILVANAYNVHIPTDLRDEEEQDTECTSDGLQTSDPPEEMEVENEYLPDMGEEQDLHEVGKIFDNLMMDEDVIANLSSLDVLSRVAAKTREECDGMGNLRTAKLWLQYLEMVAILKRFIKAERTGNWMLHLAAVRDMLPYFAAAGHNMYVKSAYLYLQKMSELNETHQDVHLSFMNGFHVVRRSDRYWAGLPTDLVIEQVLMRSIKTSGGLTRGKGMTEVQRLTWVLGMPSCAEVNLAMQELTGVNYITSEQHKDTSKSRQKRDLDDTYKLIEAFKQWDPFGTDPSLHNIVSGVTAHEKVNVDQARCVGKAIIESMVGKDVSNYSFQRKHQAVTFGSKTAVAVDGEQVQVDPELLFQRLSIIATREEQEDPAALFKYELCSHPTSLFDNAGLPREAHKATLGDALWDMVKHDQTEPTGDDLHYVLDGGALLQRLPWSRGQNFESICNVYVQYVKSRYGKATIVFDGYEDGPAIKDATHCRRTGSSRGPDVVFTGETSLKMKKNEFLCNKVNKQRFLNMLSSFLEKAGCTTIHAKGDADILIAKTAVESSKVVNTVLIGDDTDLLILLCYYGDAVEKELYLKPELKANTRKHKTWNIKKTREILGRPICSRLLFVHALLGCDTTSRVFGIGKPVALKEVQKNAEFQKLADLFTREGASKKDIINAGEKALVCIYNGKKGEGIDDLRYRRFCEKVAKSSTFVEPKTLPPTSAATEYHSMRVYYQVQTWRETAGHLKPEEWGWKIKNSQLLPVQTHLPAAPEKLTKIFRCNCKTGCSTSRCSCKRIPIACTWMCGVCKGESCANSSRLEIDDSVSV</sequence>
<feature type="region of interest" description="Disordered" evidence="1">
    <location>
        <begin position="738"/>
        <end position="762"/>
    </location>
</feature>
<reference evidence="2" key="1">
    <citation type="submission" date="2021-10" db="EMBL/GenBank/DDBJ databases">
        <title>Tropical sea cucumber genome reveals ecological adaptation and Cuvierian tubules defense mechanism.</title>
        <authorList>
            <person name="Chen T."/>
        </authorList>
    </citation>
    <scope>NUCLEOTIDE SEQUENCE</scope>
    <source>
        <strain evidence="2">Nanhai2018</strain>
        <tissue evidence="2">Muscle</tissue>
    </source>
</reference>
<dbReference type="EMBL" id="JAIZAY010000020">
    <property type="protein sequence ID" value="KAJ8022805.1"/>
    <property type="molecule type" value="Genomic_DNA"/>
</dbReference>
<name>A0A9Q1BDM4_HOLLE</name>
<evidence type="ECO:0000256" key="1">
    <source>
        <dbReference type="SAM" id="MobiDB-lite"/>
    </source>
</evidence>
<feature type="region of interest" description="Disordered" evidence="1">
    <location>
        <begin position="217"/>
        <end position="238"/>
    </location>
</feature>
<feature type="compositionally biased region" description="Acidic residues" evidence="1">
    <location>
        <begin position="740"/>
        <end position="749"/>
    </location>
</feature>
<dbReference type="OrthoDB" id="5987412at2759"/>
<comment type="caution">
    <text evidence="2">The sequence shown here is derived from an EMBL/GenBank/DDBJ whole genome shotgun (WGS) entry which is preliminary data.</text>
</comment>
<evidence type="ECO:0008006" key="4">
    <source>
        <dbReference type="Google" id="ProtNLM"/>
    </source>
</evidence>
<evidence type="ECO:0000313" key="3">
    <source>
        <dbReference type="Proteomes" id="UP001152320"/>
    </source>
</evidence>
<gene>
    <name evidence="2" type="ORF">HOLleu_37802</name>
</gene>
<accession>A0A9Q1BDM4</accession>
<evidence type="ECO:0000313" key="2">
    <source>
        <dbReference type="EMBL" id="KAJ8022805.1"/>
    </source>
</evidence>
<proteinExistence type="predicted"/>
<organism evidence="2 3">
    <name type="scientific">Holothuria leucospilota</name>
    <name type="common">Black long sea cucumber</name>
    <name type="synonym">Mertensiothuria leucospilota</name>
    <dbReference type="NCBI Taxonomy" id="206669"/>
    <lineage>
        <taxon>Eukaryota</taxon>
        <taxon>Metazoa</taxon>
        <taxon>Echinodermata</taxon>
        <taxon>Eleutherozoa</taxon>
        <taxon>Echinozoa</taxon>
        <taxon>Holothuroidea</taxon>
        <taxon>Aspidochirotacea</taxon>
        <taxon>Aspidochirotida</taxon>
        <taxon>Holothuriidae</taxon>
        <taxon>Holothuria</taxon>
    </lineage>
</organism>
<dbReference type="Proteomes" id="UP001152320">
    <property type="component" value="Chromosome 20"/>
</dbReference>
<dbReference type="PANTHER" id="PTHR46704">
    <property type="entry name" value="CXC DOMAIN-CONTAINING PROTEIN-RELATED"/>
    <property type="match status" value="1"/>
</dbReference>
<dbReference type="PANTHER" id="PTHR46704:SF1">
    <property type="entry name" value="TELOMERE LENGTH REGULATION PROTEIN TEL2 HOMOLOG"/>
    <property type="match status" value="1"/>
</dbReference>
<protein>
    <recommendedName>
        <fullName evidence="4">Tesmin/TSO1-like CXC domain-containing protein</fullName>
    </recommendedName>
</protein>